<accession>A0A1R4JGA3</accession>
<sequence>MAESGEVVVKTLKGLLSRLVQLVMKPVRLVREGDADLDGTYPERRRPDAEEIMVQGSVTTGFLGSGGMGGI</sequence>
<proteinExistence type="predicted"/>
<name>A0A1R4JGA3_9ACTN</name>
<protein>
    <submittedName>
        <fullName evidence="1">Uncharacterized protein</fullName>
    </submittedName>
</protein>
<dbReference type="EMBL" id="FUKQ01000029">
    <property type="protein sequence ID" value="SJN31120.1"/>
    <property type="molecule type" value="Genomic_DNA"/>
</dbReference>
<gene>
    <name evidence="1" type="ORF">FM114_07410</name>
</gene>
<reference evidence="1 2" key="1">
    <citation type="submission" date="2017-02" db="EMBL/GenBank/DDBJ databases">
        <authorList>
            <person name="Peterson S.W."/>
        </authorList>
    </citation>
    <scope>NUCLEOTIDE SEQUENCE [LARGE SCALE GENOMIC DNA]</scope>
    <source>
        <strain evidence="1 2">LSP_Lj1</strain>
    </source>
</reference>
<evidence type="ECO:0000313" key="2">
    <source>
        <dbReference type="Proteomes" id="UP000188342"/>
    </source>
</evidence>
<dbReference type="Proteomes" id="UP000188342">
    <property type="component" value="Unassembled WGS sequence"/>
</dbReference>
<dbReference type="AlphaFoldDB" id="A0A1R4JGA3"/>
<evidence type="ECO:0000313" key="1">
    <source>
        <dbReference type="EMBL" id="SJN31120.1"/>
    </source>
</evidence>
<keyword evidence="2" id="KW-1185">Reference proteome</keyword>
<organism evidence="1 2">
    <name type="scientific">Luteococcus japonicus LSP_Lj1</name>
    <dbReference type="NCBI Taxonomy" id="1255658"/>
    <lineage>
        <taxon>Bacteria</taxon>
        <taxon>Bacillati</taxon>
        <taxon>Actinomycetota</taxon>
        <taxon>Actinomycetes</taxon>
        <taxon>Propionibacteriales</taxon>
        <taxon>Propionibacteriaceae</taxon>
        <taxon>Luteococcus</taxon>
    </lineage>
</organism>
<dbReference type="STRING" id="1255658.FM114_07410"/>
<dbReference type="RefSeq" id="WP_094764534.1">
    <property type="nucleotide sequence ID" value="NZ_FUKQ01000029.1"/>
</dbReference>